<comment type="similarity">
    <text evidence="1">Belongs to the RutC family.</text>
</comment>
<dbReference type="EMBL" id="NSKC01000002">
    <property type="protein sequence ID" value="PAU84670.1"/>
    <property type="molecule type" value="Genomic_DNA"/>
</dbReference>
<evidence type="ECO:0000256" key="1">
    <source>
        <dbReference type="ARBA" id="ARBA00010552"/>
    </source>
</evidence>
<dbReference type="InterPro" id="IPR035959">
    <property type="entry name" value="RutC-like_sf"/>
</dbReference>
<feature type="region of interest" description="Disordered" evidence="2">
    <location>
        <begin position="1"/>
        <end position="46"/>
    </location>
</feature>
<keyword evidence="4" id="KW-1185">Reference proteome</keyword>
<organism evidence="3 4">
    <name type="scientific">Halorubrum salipaludis</name>
    <dbReference type="NCBI Taxonomy" id="2032630"/>
    <lineage>
        <taxon>Archaea</taxon>
        <taxon>Methanobacteriati</taxon>
        <taxon>Methanobacteriota</taxon>
        <taxon>Stenosarchaea group</taxon>
        <taxon>Halobacteria</taxon>
        <taxon>Halobacteriales</taxon>
        <taxon>Haloferacaceae</taxon>
        <taxon>Halorubrum</taxon>
    </lineage>
</organism>
<dbReference type="Proteomes" id="UP000218083">
    <property type="component" value="Unassembled WGS sequence"/>
</dbReference>
<dbReference type="Pfam" id="PF01042">
    <property type="entry name" value="Ribonuc_L-PSP"/>
    <property type="match status" value="1"/>
</dbReference>
<dbReference type="PANTHER" id="PTHR11803:SF58">
    <property type="entry name" value="PROTEIN HMF1-RELATED"/>
    <property type="match status" value="1"/>
</dbReference>
<name>A0A2A2FIH2_9EURY</name>
<evidence type="ECO:0000313" key="4">
    <source>
        <dbReference type="Proteomes" id="UP000218083"/>
    </source>
</evidence>
<dbReference type="CDD" id="cd00448">
    <property type="entry name" value="YjgF_YER057c_UK114_family"/>
    <property type="match status" value="1"/>
</dbReference>
<dbReference type="RefSeq" id="WP_095635942.1">
    <property type="nucleotide sequence ID" value="NZ_NSKC01000002.1"/>
</dbReference>
<protein>
    <submittedName>
        <fullName evidence="3">Enamine deaminase RidA</fullName>
    </submittedName>
</protein>
<dbReference type="SUPFAM" id="SSF55298">
    <property type="entry name" value="YjgF-like"/>
    <property type="match status" value="1"/>
</dbReference>
<reference evidence="3 4" key="1">
    <citation type="submission" date="2017-08" db="EMBL/GenBank/DDBJ databases">
        <title>The strain WRN001 was isolated from Binhai saline alkaline soil, Tianjin, China.</title>
        <authorList>
            <person name="Liu D."/>
            <person name="Zhang G."/>
        </authorList>
    </citation>
    <scope>NUCLEOTIDE SEQUENCE [LARGE SCALE GENOMIC DNA]</scope>
    <source>
        <strain evidence="3 4">WN019</strain>
    </source>
</reference>
<proteinExistence type="inferred from homology"/>
<dbReference type="AlphaFoldDB" id="A0A2A2FIH2"/>
<accession>A0A2A2FIH2</accession>
<sequence>MGHRTTEVGSDENRDTEMNIDPTLSEESKGQRCGSDNTGAFGKRTGSSDLRFFEGILPEIDGEVLSNHSIEEQFSTALDNLESALADNRNATFGDVMKLEIQLTDPSAAEAIDHVYESRFDDVELPPRTVVGVCSLPGGADVQLDVIAAEE</sequence>
<dbReference type="Gene3D" id="3.30.1330.40">
    <property type="entry name" value="RutC-like"/>
    <property type="match status" value="1"/>
</dbReference>
<evidence type="ECO:0000256" key="2">
    <source>
        <dbReference type="SAM" id="MobiDB-lite"/>
    </source>
</evidence>
<comment type="caution">
    <text evidence="3">The sequence shown here is derived from an EMBL/GenBank/DDBJ whole genome shotgun (WGS) entry which is preliminary data.</text>
</comment>
<dbReference type="OrthoDB" id="371655at2157"/>
<dbReference type="GO" id="GO:0019239">
    <property type="term" value="F:deaminase activity"/>
    <property type="evidence" value="ECO:0007669"/>
    <property type="project" value="TreeGrafter"/>
</dbReference>
<gene>
    <name evidence="3" type="ORF">CK500_03905</name>
</gene>
<dbReference type="InterPro" id="IPR006175">
    <property type="entry name" value="YjgF/YER057c/UK114"/>
</dbReference>
<dbReference type="PANTHER" id="PTHR11803">
    <property type="entry name" value="2-IMINOBUTANOATE/2-IMINOPROPANOATE DEAMINASE RIDA"/>
    <property type="match status" value="1"/>
</dbReference>
<feature type="compositionally biased region" description="Basic and acidic residues" evidence="2">
    <location>
        <begin position="1"/>
        <end position="17"/>
    </location>
</feature>
<evidence type="ECO:0000313" key="3">
    <source>
        <dbReference type="EMBL" id="PAU84670.1"/>
    </source>
</evidence>
<dbReference type="GO" id="GO:0005829">
    <property type="term" value="C:cytosol"/>
    <property type="evidence" value="ECO:0007669"/>
    <property type="project" value="TreeGrafter"/>
</dbReference>